<feature type="domain" description="HTH cro/C1-type" evidence="2">
    <location>
        <begin position="8"/>
        <end position="62"/>
    </location>
</feature>
<evidence type="ECO:0000259" key="2">
    <source>
        <dbReference type="PROSITE" id="PS50943"/>
    </source>
</evidence>
<proteinExistence type="predicted"/>
<dbReference type="KEGG" id="ibu:IB211_02493c"/>
<dbReference type="CDD" id="cd00093">
    <property type="entry name" value="HTH_XRE"/>
    <property type="match status" value="1"/>
</dbReference>
<dbReference type="Proteomes" id="UP000064844">
    <property type="component" value="Chromosome"/>
</dbReference>
<reference evidence="4" key="2">
    <citation type="submission" date="2015-04" db="EMBL/GenBank/DDBJ databases">
        <title>A butyrogenic pathway from the amino acid lysine in a human gut commensal.</title>
        <authorList>
            <person name="de Vos W.M."/>
            <person name="Bui N.T.P."/>
            <person name="Plugge C.M."/>
            <person name="Ritari J."/>
        </authorList>
    </citation>
    <scope>NUCLEOTIDE SEQUENCE [LARGE SCALE GENOMIC DNA]</scope>
    <source>
        <strain evidence="4">AF211</strain>
    </source>
</reference>
<dbReference type="PANTHER" id="PTHR46558:SF11">
    <property type="entry name" value="HTH-TYPE TRANSCRIPTIONAL REGULATOR XRE"/>
    <property type="match status" value="1"/>
</dbReference>
<evidence type="ECO:0000313" key="4">
    <source>
        <dbReference type="Proteomes" id="UP000064844"/>
    </source>
</evidence>
<dbReference type="Gene3D" id="1.10.260.40">
    <property type="entry name" value="lambda repressor-like DNA-binding domains"/>
    <property type="match status" value="1"/>
</dbReference>
<dbReference type="SUPFAM" id="SSF47413">
    <property type="entry name" value="lambda repressor-like DNA-binding domains"/>
    <property type="match status" value="1"/>
</dbReference>
<dbReference type="EMBL" id="CP011307">
    <property type="protein sequence ID" value="ALP94884.1"/>
    <property type="molecule type" value="Genomic_DNA"/>
</dbReference>
<dbReference type="Pfam" id="PF01381">
    <property type="entry name" value="HTH_3"/>
    <property type="match status" value="1"/>
</dbReference>
<organism evidence="3 4">
    <name type="scientific">Intestinimonas butyriciproducens</name>
    <dbReference type="NCBI Taxonomy" id="1297617"/>
    <lineage>
        <taxon>Bacteria</taxon>
        <taxon>Bacillati</taxon>
        <taxon>Bacillota</taxon>
        <taxon>Clostridia</taxon>
        <taxon>Eubacteriales</taxon>
        <taxon>Intestinimonas</taxon>
    </lineage>
</organism>
<keyword evidence="4" id="KW-1185">Reference proteome</keyword>
<gene>
    <name evidence="3" type="ORF">IB211_02493c</name>
</gene>
<dbReference type="InterPro" id="IPR001387">
    <property type="entry name" value="Cro/C1-type_HTH"/>
</dbReference>
<sequence>MKIIGERLRSLRESVRLSQAKLAKEFDVSQSALARYEIDDSTPSPEVFLKYADYFDVSLDYIFGRTDDPHGMIYNNCVKLGLNNPEMARFVEMCFDPGSAMNERLKATLVQMLSEVETK</sequence>
<name>A0A0S2W6B3_9FIRM</name>
<dbReference type="AlphaFoldDB" id="A0A0S2W6B3"/>
<protein>
    <submittedName>
        <fullName evidence="3">Defective prophage PBSX negative regulator</fullName>
    </submittedName>
</protein>
<accession>A0A0S2W6B3</accession>
<dbReference type="InterPro" id="IPR010982">
    <property type="entry name" value="Lambda_DNA-bd_dom_sf"/>
</dbReference>
<evidence type="ECO:0000313" key="3">
    <source>
        <dbReference type="EMBL" id="ALP94884.1"/>
    </source>
</evidence>
<dbReference type="PROSITE" id="PS50943">
    <property type="entry name" value="HTH_CROC1"/>
    <property type="match status" value="1"/>
</dbReference>
<keyword evidence="1" id="KW-0238">DNA-binding</keyword>
<evidence type="ECO:0000256" key="1">
    <source>
        <dbReference type="ARBA" id="ARBA00023125"/>
    </source>
</evidence>
<dbReference type="SMART" id="SM00530">
    <property type="entry name" value="HTH_XRE"/>
    <property type="match status" value="1"/>
</dbReference>
<dbReference type="STRING" id="1297617.IB211_02493c"/>
<dbReference type="PANTHER" id="PTHR46558">
    <property type="entry name" value="TRACRIPTIONAL REGULATORY PROTEIN-RELATED-RELATED"/>
    <property type="match status" value="1"/>
</dbReference>
<reference evidence="3 4" key="1">
    <citation type="journal article" date="2015" name="Nat. Commun.">
        <title>Production of butyrate from lysine and the Amadori product fructoselysine by a human gut commensal.</title>
        <authorList>
            <person name="Bui T.P."/>
            <person name="Ritari J."/>
            <person name="Boeren S."/>
            <person name="de Waard P."/>
            <person name="Plugge C.M."/>
            <person name="de Vos W.M."/>
        </authorList>
    </citation>
    <scope>NUCLEOTIDE SEQUENCE [LARGE SCALE GENOMIC DNA]</scope>
    <source>
        <strain evidence="3 4">AF211</strain>
    </source>
</reference>
<dbReference type="RefSeq" id="WP_058118212.1">
    <property type="nucleotide sequence ID" value="NZ_CP011307.1"/>
</dbReference>
<dbReference type="GO" id="GO:0003677">
    <property type="term" value="F:DNA binding"/>
    <property type="evidence" value="ECO:0007669"/>
    <property type="project" value="UniProtKB-KW"/>
</dbReference>